<proteinExistence type="predicted"/>
<dbReference type="AlphaFoldDB" id="A0A1F7JPC5"/>
<keyword evidence="1" id="KW-0812">Transmembrane</keyword>
<feature type="transmembrane region" description="Helical" evidence="1">
    <location>
        <begin position="21"/>
        <end position="38"/>
    </location>
</feature>
<keyword evidence="1" id="KW-0472">Membrane</keyword>
<feature type="transmembrane region" description="Helical" evidence="1">
    <location>
        <begin position="74"/>
        <end position="93"/>
    </location>
</feature>
<name>A0A1F7JPC5_9BACT</name>
<comment type="caution">
    <text evidence="2">The sequence shown here is derived from an EMBL/GenBank/DDBJ whole genome shotgun (WGS) entry which is preliminary data.</text>
</comment>
<dbReference type="EMBL" id="MGAY01000002">
    <property type="protein sequence ID" value="OGK57436.1"/>
    <property type="molecule type" value="Genomic_DNA"/>
</dbReference>
<feature type="transmembrane region" description="Helical" evidence="1">
    <location>
        <begin position="44"/>
        <end position="62"/>
    </location>
</feature>
<evidence type="ECO:0000313" key="2">
    <source>
        <dbReference type="EMBL" id="OGK57436.1"/>
    </source>
</evidence>
<evidence type="ECO:0000313" key="3">
    <source>
        <dbReference type="Proteomes" id="UP000176376"/>
    </source>
</evidence>
<organism evidence="2 3">
    <name type="scientific">Candidatus Roizmanbacteria bacterium RIFCSPLOWO2_02_FULL_38_10</name>
    <dbReference type="NCBI Taxonomy" id="1802074"/>
    <lineage>
        <taxon>Bacteria</taxon>
        <taxon>Candidatus Roizmaniibacteriota</taxon>
    </lineage>
</organism>
<gene>
    <name evidence="2" type="ORF">A3J15_03040</name>
</gene>
<dbReference type="STRING" id="1802074.A3J15_03040"/>
<keyword evidence="1" id="KW-1133">Transmembrane helix</keyword>
<protein>
    <submittedName>
        <fullName evidence="2">Uncharacterized protein</fullName>
    </submittedName>
</protein>
<dbReference type="Proteomes" id="UP000176376">
    <property type="component" value="Unassembled WGS sequence"/>
</dbReference>
<accession>A0A1F7JPC5</accession>
<evidence type="ECO:0000256" key="1">
    <source>
        <dbReference type="SAM" id="Phobius"/>
    </source>
</evidence>
<reference evidence="2 3" key="1">
    <citation type="journal article" date="2016" name="Nat. Commun.">
        <title>Thousands of microbial genomes shed light on interconnected biogeochemical processes in an aquifer system.</title>
        <authorList>
            <person name="Anantharaman K."/>
            <person name="Brown C.T."/>
            <person name="Hug L.A."/>
            <person name="Sharon I."/>
            <person name="Castelle C.J."/>
            <person name="Probst A.J."/>
            <person name="Thomas B.C."/>
            <person name="Singh A."/>
            <person name="Wilkins M.J."/>
            <person name="Karaoz U."/>
            <person name="Brodie E.L."/>
            <person name="Williams K.H."/>
            <person name="Hubbard S.S."/>
            <person name="Banfield J.F."/>
        </authorList>
    </citation>
    <scope>NUCLEOTIDE SEQUENCE [LARGE SCALE GENOMIC DNA]</scope>
</reference>
<sequence length="94" mass="11163">MNLDNFLDHTIRLIRKHLFDYLLLLTIGIFFLVMISLTRGERTAQFMILSLFIIFYIFWGVTHHILDKSLRPKIVLEYFLIGVSILLLLQLILI</sequence>